<evidence type="ECO:0000256" key="1">
    <source>
        <dbReference type="ARBA" id="ARBA00022574"/>
    </source>
</evidence>
<keyword evidence="1" id="KW-0853">WD repeat</keyword>
<evidence type="ECO:0000313" key="4">
    <source>
        <dbReference type="Proteomes" id="UP000250572"/>
    </source>
</evidence>
<dbReference type="Proteomes" id="UP000250572">
    <property type="component" value="Unassembled WGS sequence"/>
</dbReference>
<comment type="caution">
    <text evidence="3">The sequence shown here is derived from an EMBL/GenBank/DDBJ whole genome shotgun (WGS) entry which is preliminary data.</text>
</comment>
<dbReference type="SUPFAM" id="SSF50978">
    <property type="entry name" value="WD40 repeat-like"/>
    <property type="match status" value="1"/>
</dbReference>
<reference evidence="3 4" key="1">
    <citation type="journal article" date="2018" name="G3 (Bethesda)">
        <title>A High-Quality Reference Genome for the Invasive Mosquitofish Gambusia affinis Using a Chicago Library.</title>
        <authorList>
            <person name="Hoffberg S.L."/>
            <person name="Troendle N.J."/>
            <person name="Glenn T.C."/>
            <person name="Mahmud O."/>
            <person name="Louha S."/>
            <person name="Chalopin D."/>
            <person name="Bennetzen J.L."/>
            <person name="Mauricio R."/>
        </authorList>
    </citation>
    <scope>NUCLEOTIDE SEQUENCE [LARGE SCALE GENOMIC DNA]</scope>
    <source>
        <strain evidence="3">NE01/NJP1002.9</strain>
        <tissue evidence="3">Muscle</tissue>
    </source>
</reference>
<dbReference type="PANTHER" id="PTHR11227">
    <property type="entry name" value="WD-REPEAT PROTEIN INTERACTING WITH PHOSPHOINOSIDES WIPI -RELATED"/>
    <property type="match status" value="1"/>
</dbReference>
<keyword evidence="4" id="KW-1185">Reference proteome</keyword>
<protein>
    <submittedName>
        <fullName evidence="3">Uncharacterized protein</fullName>
    </submittedName>
</protein>
<dbReference type="EMBL" id="NHOQ01002872">
    <property type="protein sequence ID" value="PWA14153.1"/>
    <property type="molecule type" value="Genomic_DNA"/>
</dbReference>
<accession>A0A315US07</accession>
<dbReference type="InterPro" id="IPR048720">
    <property type="entry name" value="PROPPIN"/>
</dbReference>
<evidence type="ECO:0000313" key="3">
    <source>
        <dbReference type="EMBL" id="PWA14153.1"/>
    </source>
</evidence>
<dbReference type="AlphaFoldDB" id="A0A315US07"/>
<keyword evidence="2" id="KW-0677">Repeat</keyword>
<proteinExistence type="predicted"/>
<dbReference type="InterPro" id="IPR036322">
    <property type="entry name" value="WD40_repeat_dom_sf"/>
</dbReference>
<dbReference type="Pfam" id="PF21032">
    <property type="entry name" value="PROPPIN"/>
    <property type="match status" value="1"/>
</dbReference>
<evidence type="ECO:0000256" key="2">
    <source>
        <dbReference type="ARBA" id="ARBA00022737"/>
    </source>
</evidence>
<sequence length="91" mass="9497">MVTSRKWFAHTKAVDETSLCALSVNHGTSYLAYPGSATIGEITVYDANNLVRIGVGVSTVTLIQAHDSPLAALTFNASGTKLASASEKARA</sequence>
<gene>
    <name evidence="3" type="ORF">CCH79_00016759</name>
</gene>
<organism evidence="3 4">
    <name type="scientific">Gambusia affinis</name>
    <name type="common">Western mosquitofish</name>
    <name type="synonym">Heterandria affinis</name>
    <dbReference type="NCBI Taxonomy" id="33528"/>
    <lineage>
        <taxon>Eukaryota</taxon>
        <taxon>Metazoa</taxon>
        <taxon>Chordata</taxon>
        <taxon>Craniata</taxon>
        <taxon>Vertebrata</taxon>
        <taxon>Euteleostomi</taxon>
        <taxon>Actinopterygii</taxon>
        <taxon>Neopterygii</taxon>
        <taxon>Teleostei</taxon>
        <taxon>Neoteleostei</taxon>
        <taxon>Acanthomorphata</taxon>
        <taxon>Ovalentaria</taxon>
        <taxon>Atherinomorphae</taxon>
        <taxon>Cyprinodontiformes</taxon>
        <taxon>Poeciliidae</taxon>
        <taxon>Poeciliinae</taxon>
        <taxon>Gambusia</taxon>
    </lineage>
</organism>
<name>A0A315US07_GAMAF</name>